<feature type="transmembrane region" description="Helical" evidence="1">
    <location>
        <begin position="180"/>
        <end position="201"/>
    </location>
</feature>
<feature type="transmembrane region" description="Helical" evidence="1">
    <location>
        <begin position="16"/>
        <end position="38"/>
    </location>
</feature>
<evidence type="ECO:0000313" key="5">
    <source>
        <dbReference type="Proteomes" id="UP000263014"/>
    </source>
</evidence>
<name>A0A174N378_9FIRM</name>
<reference evidence="2 4" key="1">
    <citation type="submission" date="2015-09" db="EMBL/GenBank/DDBJ databases">
        <authorList>
            <consortium name="Pathogen Informatics"/>
        </authorList>
    </citation>
    <scope>NUCLEOTIDE SEQUENCE [LARGE SCALE GENOMIC DNA]</scope>
    <source>
        <strain evidence="2 4">2789STDY5608850</strain>
    </source>
</reference>
<dbReference type="EMBL" id="QSON01000010">
    <property type="protein sequence ID" value="RGJ00781.1"/>
    <property type="molecule type" value="Genomic_DNA"/>
</dbReference>
<dbReference type="AlphaFoldDB" id="A0A174N378"/>
<evidence type="ECO:0000313" key="4">
    <source>
        <dbReference type="Proteomes" id="UP000095651"/>
    </source>
</evidence>
<evidence type="ECO:0000313" key="3">
    <source>
        <dbReference type="EMBL" id="RGJ00781.1"/>
    </source>
</evidence>
<protein>
    <submittedName>
        <fullName evidence="2 3">ABC transporter permease</fullName>
    </submittedName>
</protein>
<dbReference type="Proteomes" id="UP000263014">
    <property type="component" value="Unassembled WGS sequence"/>
</dbReference>
<keyword evidence="1" id="KW-0472">Membrane</keyword>
<feature type="transmembrane region" description="Helical" evidence="1">
    <location>
        <begin position="103"/>
        <end position="132"/>
    </location>
</feature>
<evidence type="ECO:0000256" key="1">
    <source>
        <dbReference type="SAM" id="Phobius"/>
    </source>
</evidence>
<reference evidence="3 5" key="2">
    <citation type="submission" date="2018-08" db="EMBL/GenBank/DDBJ databases">
        <title>A genome reference for cultivated species of the human gut microbiota.</title>
        <authorList>
            <person name="Zou Y."/>
            <person name="Xue W."/>
            <person name="Luo G."/>
        </authorList>
    </citation>
    <scope>NUCLEOTIDE SEQUENCE [LARGE SCALE GENOMIC DNA]</scope>
    <source>
        <strain evidence="3 5">TM09-12</strain>
    </source>
</reference>
<feature type="transmembrane region" description="Helical" evidence="1">
    <location>
        <begin position="58"/>
        <end position="82"/>
    </location>
</feature>
<dbReference type="EMBL" id="CYZE01000030">
    <property type="protein sequence ID" value="CUP42126.1"/>
    <property type="molecule type" value="Genomic_DNA"/>
</dbReference>
<organism evidence="2 4">
    <name type="scientific">Hungatella hathewayi</name>
    <dbReference type="NCBI Taxonomy" id="154046"/>
    <lineage>
        <taxon>Bacteria</taxon>
        <taxon>Bacillati</taxon>
        <taxon>Bacillota</taxon>
        <taxon>Clostridia</taxon>
        <taxon>Lachnospirales</taxon>
        <taxon>Lachnospiraceae</taxon>
        <taxon>Hungatella</taxon>
    </lineage>
</organism>
<accession>A0A174N378</accession>
<gene>
    <name evidence="3" type="ORF">DXD79_19980</name>
    <name evidence="2" type="ORF">ERS852407_05896</name>
</gene>
<sequence length="236" mass="26179">MKILFELELQKNKIRTYVAASLAIAFTMLGFLYLFAYAPMLEPNDKDMAIFSGYHNLIPLFGVLNMAVFCVLSAVMYSKFIIEDYTGKRIILLFSYPVSRKKILLSKLGIVCLFTVISMTVSNIAIFLIFGLTEQFIHLVNESFTLFILAQAIEITLIMSFIAASIGIISAGIGFIKKSVPTTIVSAVLIASLLCNIVVNATANKAVMYLFAIVILSIAFIVSILLMKQVNRMEVE</sequence>
<dbReference type="Pfam" id="PF12730">
    <property type="entry name" value="ABC2_membrane_4"/>
    <property type="match status" value="1"/>
</dbReference>
<dbReference type="Proteomes" id="UP000095651">
    <property type="component" value="Unassembled WGS sequence"/>
</dbReference>
<feature type="transmembrane region" description="Helical" evidence="1">
    <location>
        <begin position="207"/>
        <end position="227"/>
    </location>
</feature>
<evidence type="ECO:0000313" key="2">
    <source>
        <dbReference type="EMBL" id="CUP42126.1"/>
    </source>
</evidence>
<proteinExistence type="predicted"/>
<dbReference type="RefSeq" id="WP_002602878.1">
    <property type="nucleotide sequence ID" value="NZ_CABIXC010000030.1"/>
</dbReference>
<feature type="transmembrane region" description="Helical" evidence="1">
    <location>
        <begin position="144"/>
        <end position="168"/>
    </location>
</feature>
<keyword evidence="1" id="KW-0812">Transmembrane</keyword>
<keyword evidence="1" id="KW-1133">Transmembrane helix</keyword>